<reference evidence="2" key="1">
    <citation type="submission" date="2014-09" db="EMBL/GenBank/DDBJ databases">
        <authorList>
            <person name="Magalhaes I.L.F."/>
            <person name="Oliveira U."/>
            <person name="Santos F.R."/>
            <person name="Vidigal T.H.D.A."/>
            <person name="Brescovit A.D."/>
            <person name="Santos A.J."/>
        </authorList>
    </citation>
    <scope>NUCLEOTIDE SEQUENCE</scope>
    <source>
        <tissue evidence="2">Shoot tissue taken approximately 20 cm above the soil surface</tissue>
    </source>
</reference>
<organism evidence="2">
    <name type="scientific">Arundo donax</name>
    <name type="common">Giant reed</name>
    <name type="synonym">Donax arundinaceus</name>
    <dbReference type="NCBI Taxonomy" id="35708"/>
    <lineage>
        <taxon>Eukaryota</taxon>
        <taxon>Viridiplantae</taxon>
        <taxon>Streptophyta</taxon>
        <taxon>Embryophyta</taxon>
        <taxon>Tracheophyta</taxon>
        <taxon>Spermatophyta</taxon>
        <taxon>Magnoliopsida</taxon>
        <taxon>Liliopsida</taxon>
        <taxon>Poales</taxon>
        <taxon>Poaceae</taxon>
        <taxon>PACMAD clade</taxon>
        <taxon>Arundinoideae</taxon>
        <taxon>Arundineae</taxon>
        <taxon>Arundo</taxon>
    </lineage>
</organism>
<keyword evidence="1" id="KW-1133">Transmembrane helix</keyword>
<sequence length="83" mass="9675">MLLRKVYAFLTSLVLVQHAFIYQFARTKTIKEHYIYFSRARSNLGWGRLVLFLGWVVISSSNTLLLLHCSLTNELYDKVLSCC</sequence>
<reference evidence="2" key="2">
    <citation type="journal article" date="2015" name="Data Brief">
        <title>Shoot transcriptome of the giant reed, Arundo donax.</title>
        <authorList>
            <person name="Barrero R.A."/>
            <person name="Guerrero F.D."/>
            <person name="Moolhuijzen P."/>
            <person name="Goolsby J.A."/>
            <person name="Tidwell J."/>
            <person name="Bellgard S.E."/>
            <person name="Bellgard M.I."/>
        </authorList>
    </citation>
    <scope>NUCLEOTIDE SEQUENCE</scope>
    <source>
        <tissue evidence="2">Shoot tissue taken approximately 20 cm above the soil surface</tissue>
    </source>
</reference>
<dbReference type="EMBL" id="GBRH01167741">
    <property type="protein sequence ID" value="JAE30155.1"/>
    <property type="molecule type" value="Transcribed_RNA"/>
</dbReference>
<proteinExistence type="predicted"/>
<feature type="transmembrane region" description="Helical" evidence="1">
    <location>
        <begin position="6"/>
        <end position="25"/>
    </location>
</feature>
<dbReference type="AlphaFoldDB" id="A0A0A9GYW5"/>
<protein>
    <submittedName>
        <fullName evidence="2">Uncharacterized protein</fullName>
    </submittedName>
</protein>
<keyword evidence="1" id="KW-0812">Transmembrane</keyword>
<feature type="transmembrane region" description="Helical" evidence="1">
    <location>
        <begin position="46"/>
        <end position="67"/>
    </location>
</feature>
<keyword evidence="1" id="KW-0472">Membrane</keyword>
<evidence type="ECO:0000313" key="2">
    <source>
        <dbReference type="EMBL" id="JAE30155.1"/>
    </source>
</evidence>
<evidence type="ECO:0000256" key="1">
    <source>
        <dbReference type="SAM" id="Phobius"/>
    </source>
</evidence>
<accession>A0A0A9GYW5</accession>
<name>A0A0A9GYW5_ARUDO</name>